<keyword evidence="3 9" id="KW-0547">Nucleotide-binding</keyword>
<dbReference type="Pfam" id="PF00521">
    <property type="entry name" value="DNA_topoisoIV"/>
    <property type="match status" value="1"/>
</dbReference>
<evidence type="ECO:0000256" key="5">
    <source>
        <dbReference type="ARBA" id="ARBA00023029"/>
    </source>
</evidence>
<feature type="active site" description="O-(5'-phospho-DNA)-tyrosine intermediate" evidence="9 10">
    <location>
        <position position="117"/>
    </location>
</feature>
<evidence type="ECO:0000256" key="7">
    <source>
        <dbReference type="ARBA" id="ARBA00023235"/>
    </source>
</evidence>
<dbReference type="Gene3D" id="1.10.268.10">
    <property type="entry name" value="Topoisomerase, domain 3"/>
    <property type="match status" value="1"/>
</dbReference>
<dbReference type="SUPFAM" id="SSF101904">
    <property type="entry name" value="GyrA/ParC C-terminal domain-like"/>
    <property type="match status" value="1"/>
</dbReference>
<comment type="subcellular location">
    <subcellularLocation>
        <location evidence="9">Cytoplasm</location>
    </subcellularLocation>
</comment>
<dbReference type="EMBL" id="DTMQ01000018">
    <property type="protein sequence ID" value="HGE99050.1"/>
    <property type="molecule type" value="Genomic_DNA"/>
</dbReference>
<comment type="subunit">
    <text evidence="9">Heterotetramer, composed of two GyrA and two GyrB chains. In the heterotetramer, GyrA contains the active site tyrosine that forms a transient covalent intermediate with DNA, while GyrB binds cofactors and catalyzes ATP hydrolysis.</text>
</comment>
<reference evidence="13" key="1">
    <citation type="journal article" date="2020" name="mSystems">
        <title>Genome- and Community-Level Interaction Insights into Carbon Utilization and Element Cycling Functions of Hydrothermarchaeota in Hydrothermal Sediment.</title>
        <authorList>
            <person name="Zhou Z."/>
            <person name="Liu Y."/>
            <person name="Xu W."/>
            <person name="Pan J."/>
            <person name="Luo Z.H."/>
            <person name="Li M."/>
        </authorList>
    </citation>
    <scope>NUCLEOTIDE SEQUENCE [LARGE SCALE GENOMIC DNA]</scope>
    <source>
        <strain evidence="13">SpSt-906</strain>
    </source>
</reference>
<dbReference type="InterPro" id="IPR013757">
    <property type="entry name" value="Topo_IIA_A_a_sf"/>
</dbReference>
<keyword evidence="5 9" id="KW-0799">Topoisomerase</keyword>
<dbReference type="InterPro" id="IPR013760">
    <property type="entry name" value="Topo_IIA-like_dom_sf"/>
</dbReference>
<dbReference type="InterPro" id="IPR035516">
    <property type="entry name" value="Gyrase/topoIV_suA_C"/>
</dbReference>
<dbReference type="PANTHER" id="PTHR43493:SF5">
    <property type="entry name" value="DNA GYRASE SUBUNIT A, CHLOROPLASTIC_MITOCHONDRIAL"/>
    <property type="match status" value="1"/>
</dbReference>
<accession>A0A7C3UQJ6</accession>
<dbReference type="InterPro" id="IPR002205">
    <property type="entry name" value="Topo_IIA_dom_A"/>
</dbReference>
<sequence>MAEISVFIEDEVKRSYLDYAMSVIVGRALPDIRDGLKPVQRRILYSMYELGLFPRSPYKKCATVVGDVLGKYHPHGDMAVYDALARMAQDFSLRMPLIDGQGNFGSIDGDSPAAYRYTEARLSPIAMELLSDLDKDTVDFLPNFDRRLREPVVLPASFPNLLVQGASGIAVGMATNIPPHNFEEVISGLCALIDNPQVSIAELMKYIKGPDFPTGGIIVGTEGIKEAYETGKGKIVIRGRVKFEEVKGGKERLVITEIPYQVNKASLIAKIAELVKEKRIEGISDLRDESDKDGMRIVIDLKRDTAKEVVLSNLYKLTPLQETYGIIFLGLIDNSPKIFNLKEYLEGFLNFRYETFVRKTKFLLQKAEEKAHILSGFKVCLANIDAVIALIKKAKDTDVARDELMKRFRLSSAQAEAILEMRLARLTRLEREKIEEEYQGLLKEINRLKSILSSRKNILAEIKKELLLLKERFPQERRTEIIPGPVEEIRLEDLIEEEDTSVIITHKGYIKRMSVSSYRKQARGGVGRSGLEVQEEDFVTGLFVATTHDYLLFFTDKGKVYYKKVYEIPEGGFASRGRNLINLLELEKEEKITSYLAVRDFKAKGYVFMVTKKGRVKKSPLSLFANPRKKGILAIKLDKDDELKDTFLTSGKDEVFLFTKKGKGIRFKESDVREMGRQASGVLGIRLEKDDSVIDGTIGRKDAKLLILTEKGYGKLVPYSSFPIRKRGGKGVIAGKVSEKAGFLLRALGVKDEDDIILITKMGQVMRMKVSEVKAGSRQALGVRLITLRKGDSLTDCARVAKEEE</sequence>
<dbReference type="GO" id="GO:0006265">
    <property type="term" value="P:DNA topological change"/>
    <property type="evidence" value="ECO:0007669"/>
    <property type="project" value="UniProtKB-UniRule"/>
</dbReference>
<dbReference type="Pfam" id="PF03989">
    <property type="entry name" value="DNA_gyraseA_C"/>
    <property type="match status" value="6"/>
</dbReference>
<evidence type="ECO:0000313" key="13">
    <source>
        <dbReference type="EMBL" id="HGE99050.1"/>
    </source>
</evidence>
<evidence type="ECO:0000256" key="10">
    <source>
        <dbReference type="PROSITE-ProRule" id="PRU01384"/>
    </source>
</evidence>
<dbReference type="FunFam" id="2.120.10.90:FF:000005">
    <property type="entry name" value="DNA topoisomerase 4 subunit A"/>
    <property type="match status" value="1"/>
</dbReference>
<dbReference type="GO" id="GO:0009330">
    <property type="term" value="C:DNA topoisomerase type II (double strand cut, ATP-hydrolyzing) complex"/>
    <property type="evidence" value="ECO:0007669"/>
    <property type="project" value="TreeGrafter"/>
</dbReference>
<dbReference type="GO" id="GO:0006261">
    <property type="term" value="P:DNA-templated DNA replication"/>
    <property type="evidence" value="ECO:0007669"/>
    <property type="project" value="UniProtKB-UniRule"/>
</dbReference>
<dbReference type="FunFam" id="3.90.199.10:FF:000001">
    <property type="entry name" value="DNA gyrase subunit A"/>
    <property type="match status" value="1"/>
</dbReference>
<keyword evidence="7 9" id="KW-0413">Isomerase</keyword>
<dbReference type="Gene3D" id="3.90.199.10">
    <property type="entry name" value="Topoisomerase II, domain 5"/>
    <property type="match status" value="1"/>
</dbReference>
<keyword evidence="11" id="KW-0175">Coiled coil</keyword>
<dbReference type="GO" id="GO:0005524">
    <property type="term" value="F:ATP binding"/>
    <property type="evidence" value="ECO:0007669"/>
    <property type="project" value="UniProtKB-UniRule"/>
</dbReference>
<dbReference type="AlphaFoldDB" id="A0A7C3UQJ6"/>
<evidence type="ECO:0000256" key="4">
    <source>
        <dbReference type="ARBA" id="ARBA00022840"/>
    </source>
</evidence>
<comment type="catalytic activity">
    <reaction evidence="1 9 10">
        <text>ATP-dependent breakage, passage and rejoining of double-stranded DNA.</text>
        <dbReference type="EC" id="5.6.2.2"/>
    </reaction>
</comment>
<dbReference type="InterPro" id="IPR006691">
    <property type="entry name" value="GyrA/parC_rep"/>
</dbReference>
<comment type="caution">
    <text evidence="13">The sequence shown here is derived from an EMBL/GenBank/DDBJ whole genome shotgun (WGS) entry which is preliminary data.</text>
</comment>
<dbReference type="InterPro" id="IPR005743">
    <property type="entry name" value="GyrA"/>
</dbReference>
<comment type="miscellaneous">
    <text evidence="9">Few gyrases are as efficient as E.coli at forming negative supercoils. Not all organisms have 2 type II topoisomerases; in organisms with a single type II topoisomerase this enzyme also has to decatenate newly replicated chromosomes.</text>
</comment>
<keyword evidence="9" id="KW-0963">Cytoplasm</keyword>
<dbReference type="NCBIfam" id="NF004043">
    <property type="entry name" value="PRK05560.1"/>
    <property type="match status" value="1"/>
</dbReference>
<dbReference type="GO" id="GO:0005694">
    <property type="term" value="C:chromosome"/>
    <property type="evidence" value="ECO:0007669"/>
    <property type="project" value="InterPro"/>
</dbReference>
<dbReference type="GO" id="GO:0005737">
    <property type="term" value="C:cytoplasm"/>
    <property type="evidence" value="ECO:0007669"/>
    <property type="project" value="UniProtKB-SubCell"/>
</dbReference>
<comment type="similarity">
    <text evidence="2 9">Belongs to the type II topoisomerase GyrA/ParC subunit family.</text>
</comment>
<evidence type="ECO:0000256" key="1">
    <source>
        <dbReference type="ARBA" id="ARBA00000185"/>
    </source>
</evidence>
<evidence type="ECO:0000256" key="9">
    <source>
        <dbReference type="HAMAP-Rule" id="MF_01897"/>
    </source>
</evidence>
<feature type="domain" description="Topo IIA-type catalytic" evidence="12">
    <location>
        <begin position="29"/>
        <end position="494"/>
    </location>
</feature>
<dbReference type="GO" id="GO:0034335">
    <property type="term" value="F:DNA negative supercoiling activity"/>
    <property type="evidence" value="ECO:0007669"/>
    <property type="project" value="UniProtKB-ARBA"/>
</dbReference>
<feature type="short sequence motif" description="GyrA-box" evidence="9">
    <location>
        <begin position="521"/>
        <end position="527"/>
    </location>
</feature>
<evidence type="ECO:0000256" key="3">
    <source>
        <dbReference type="ARBA" id="ARBA00022741"/>
    </source>
</evidence>
<dbReference type="Gene3D" id="2.120.10.90">
    <property type="entry name" value="DNA gyrase/topoisomerase IV, subunit A, C-terminal"/>
    <property type="match status" value="1"/>
</dbReference>
<dbReference type="FunFam" id="3.30.1360.40:FF:000002">
    <property type="entry name" value="DNA gyrase subunit A"/>
    <property type="match status" value="1"/>
</dbReference>
<dbReference type="SMART" id="SM00434">
    <property type="entry name" value="TOP4c"/>
    <property type="match status" value="1"/>
</dbReference>
<dbReference type="InterPro" id="IPR050220">
    <property type="entry name" value="Type_II_DNA_Topoisomerases"/>
</dbReference>
<comment type="subunit">
    <text evidence="8">Heterotetramer composed of ParC and ParE.</text>
</comment>
<dbReference type="SUPFAM" id="SSF56719">
    <property type="entry name" value="Type II DNA topoisomerase"/>
    <property type="match status" value="1"/>
</dbReference>
<organism evidence="13">
    <name type="scientific">candidate division WOR-3 bacterium</name>
    <dbReference type="NCBI Taxonomy" id="2052148"/>
    <lineage>
        <taxon>Bacteria</taxon>
        <taxon>Bacteria division WOR-3</taxon>
    </lineage>
</organism>
<dbReference type="NCBIfam" id="NF004044">
    <property type="entry name" value="PRK05561.1"/>
    <property type="match status" value="1"/>
</dbReference>
<evidence type="ECO:0000256" key="6">
    <source>
        <dbReference type="ARBA" id="ARBA00023125"/>
    </source>
</evidence>
<keyword evidence="6 9" id="KW-0238">DNA-binding</keyword>
<dbReference type="Gene3D" id="3.30.1360.40">
    <property type="match status" value="1"/>
</dbReference>
<keyword evidence="4 9" id="KW-0067">ATP-binding</keyword>
<dbReference type="GO" id="GO:0003677">
    <property type="term" value="F:DNA binding"/>
    <property type="evidence" value="ECO:0007669"/>
    <property type="project" value="UniProtKB-UniRule"/>
</dbReference>
<evidence type="ECO:0000259" key="12">
    <source>
        <dbReference type="PROSITE" id="PS52040"/>
    </source>
</evidence>
<dbReference type="PANTHER" id="PTHR43493">
    <property type="entry name" value="DNA GYRASE/TOPOISOMERASE SUBUNIT A"/>
    <property type="match status" value="1"/>
</dbReference>
<dbReference type="HAMAP" id="MF_01897">
    <property type="entry name" value="GyrA"/>
    <property type="match status" value="1"/>
</dbReference>
<name>A0A7C3UQJ6_UNCW3</name>
<dbReference type="EC" id="5.6.2.2" evidence="9"/>
<evidence type="ECO:0000256" key="2">
    <source>
        <dbReference type="ARBA" id="ARBA00008263"/>
    </source>
</evidence>
<gene>
    <name evidence="9 13" type="primary">gyrA</name>
    <name evidence="13" type="ORF">ENX07_03145</name>
</gene>
<dbReference type="FunFam" id="1.10.268.10:FF:000001">
    <property type="entry name" value="DNA gyrase subunit A"/>
    <property type="match status" value="1"/>
</dbReference>
<protein>
    <recommendedName>
        <fullName evidence="9">DNA gyrase subunit A</fullName>
        <ecNumber evidence="9">5.6.2.2</ecNumber>
    </recommendedName>
</protein>
<proteinExistence type="inferred from homology"/>
<dbReference type="CDD" id="cd00187">
    <property type="entry name" value="TOP4c"/>
    <property type="match status" value="1"/>
</dbReference>
<feature type="coiled-coil region" evidence="11">
    <location>
        <begin position="424"/>
        <end position="451"/>
    </location>
</feature>
<dbReference type="InterPro" id="IPR013758">
    <property type="entry name" value="Topo_IIA_A/C_ab"/>
</dbReference>
<evidence type="ECO:0000256" key="11">
    <source>
        <dbReference type="SAM" id="Coils"/>
    </source>
</evidence>
<dbReference type="PROSITE" id="PS52040">
    <property type="entry name" value="TOPO_IIA"/>
    <property type="match status" value="1"/>
</dbReference>
<evidence type="ECO:0000256" key="8">
    <source>
        <dbReference type="ARBA" id="ARBA00063644"/>
    </source>
</evidence>
<dbReference type="NCBIfam" id="TIGR01063">
    <property type="entry name" value="gyrA"/>
    <property type="match status" value="1"/>
</dbReference>
<comment type="function">
    <text evidence="9">A type II topoisomerase that negatively supercoils closed circular double-stranded (ds) DNA in an ATP-dependent manner to modulate DNA topology and maintain chromosomes in an underwound state. Negative supercoiling favors strand separation, and DNA replication, transcription, recombination and repair, all of which involve strand separation. Also able to catalyze the interconversion of other topological isomers of dsDNA rings, including catenanes and knotted rings. Type II topoisomerases break and join 2 DNA strands simultaneously in an ATP-dependent manner.</text>
</comment>